<feature type="domain" description="LytR/CpsA/Psr regulator C-terminal" evidence="5">
    <location>
        <begin position="385"/>
        <end position="470"/>
    </location>
</feature>
<dbReference type="NCBIfam" id="TIGR00350">
    <property type="entry name" value="lytR_cpsA_psr"/>
    <property type="match status" value="1"/>
</dbReference>
<keyword evidence="3" id="KW-0472">Membrane</keyword>
<feature type="compositionally biased region" description="Low complexity" evidence="2">
    <location>
        <begin position="480"/>
        <end position="499"/>
    </location>
</feature>
<feature type="region of interest" description="Disordered" evidence="2">
    <location>
        <begin position="343"/>
        <end position="381"/>
    </location>
</feature>
<gene>
    <name evidence="6" type="ORF">SAMN04489764_2480</name>
</gene>
<evidence type="ECO:0000313" key="6">
    <source>
        <dbReference type="EMBL" id="SDQ88135.1"/>
    </source>
</evidence>
<feature type="region of interest" description="Disordered" evidence="2">
    <location>
        <begin position="477"/>
        <end position="505"/>
    </location>
</feature>
<keyword evidence="7" id="KW-1185">Reference proteome</keyword>
<dbReference type="Pfam" id="PF13399">
    <property type="entry name" value="LytR_C"/>
    <property type="match status" value="1"/>
</dbReference>
<organism evidence="6 7">
    <name type="scientific">Thermostaphylospora chromogena</name>
    <dbReference type="NCBI Taxonomy" id="35622"/>
    <lineage>
        <taxon>Bacteria</taxon>
        <taxon>Bacillati</taxon>
        <taxon>Actinomycetota</taxon>
        <taxon>Actinomycetes</taxon>
        <taxon>Streptosporangiales</taxon>
        <taxon>Thermomonosporaceae</taxon>
        <taxon>Thermostaphylospora</taxon>
    </lineage>
</organism>
<dbReference type="AlphaFoldDB" id="A0A1H1EH60"/>
<evidence type="ECO:0000259" key="5">
    <source>
        <dbReference type="Pfam" id="PF13399"/>
    </source>
</evidence>
<dbReference type="Gene3D" id="3.30.70.2390">
    <property type="match status" value="1"/>
</dbReference>
<dbReference type="Gene3D" id="3.40.630.190">
    <property type="entry name" value="LCP protein"/>
    <property type="match status" value="1"/>
</dbReference>
<dbReference type="InterPro" id="IPR004474">
    <property type="entry name" value="LytR_CpsA_psr"/>
</dbReference>
<dbReference type="Proteomes" id="UP000217103">
    <property type="component" value="Unassembled WGS sequence"/>
</dbReference>
<dbReference type="PANTHER" id="PTHR33392:SF6">
    <property type="entry name" value="POLYISOPRENYL-TEICHOIC ACID--PEPTIDOGLYCAN TEICHOIC ACID TRANSFERASE TAGU"/>
    <property type="match status" value="1"/>
</dbReference>
<evidence type="ECO:0000259" key="4">
    <source>
        <dbReference type="Pfam" id="PF03816"/>
    </source>
</evidence>
<dbReference type="InterPro" id="IPR050922">
    <property type="entry name" value="LytR/CpsA/Psr_CW_biosynth"/>
</dbReference>
<dbReference type="InterPro" id="IPR027381">
    <property type="entry name" value="LytR/CpsA/Psr_C"/>
</dbReference>
<dbReference type="OrthoDB" id="3759589at2"/>
<sequence length="505" mass="53913">MRDPEDDGPAVRVGEDAYGKVRLRPRPTRVRRGARARRRRLVLAGTLSSLVLAGSCASWALPTLAVRQIGSVDAGVRGSGPRGAMNILVVGVDKRDNLTRRQQNLLKLGRESGQRTDTMMIVHLSEDHRKITIVSLPRDTWVTVPGKGQHKINAAYQLGGPKLTVQTVENVTGLTINHYVEVNVLGFVDVVESLGGVSVCTPVPIEDPKTGLSLRPGTYELDGVKALAYARTRATARSDLDRIDRQQQVVSALLDRALSSGTLTNPVRLASFVNSTLKTLTVDERLAEDVLGLARQLRDVSTDDVTFASVPIADADHKSPTGESVVLWDAQAARDLFRRIAADEPLTEPSAEASAKPSVKASGGAERPASPTPTRTPLTVPPERIAVRVLNGTGITGRGAAARNDLLQAGFMVPEPAGNAATTDYDTTVIRYGPERRDSARTVAAAIPGAELLETASLGDRLEVVIGHRYSGVRKVTVEPSSPATPTPATSTPATKTATENICRD</sequence>
<protein>
    <submittedName>
        <fullName evidence="6">Cell envelope-related function transcriptional attenuator common domain-containing protein</fullName>
    </submittedName>
</protein>
<feature type="domain" description="Cell envelope-related transcriptional attenuator" evidence="4">
    <location>
        <begin position="115"/>
        <end position="257"/>
    </location>
</feature>
<accession>A0A1H1EH60</accession>
<comment type="similarity">
    <text evidence="1">Belongs to the LytR/CpsA/Psr (LCP) family.</text>
</comment>
<evidence type="ECO:0000256" key="3">
    <source>
        <dbReference type="SAM" id="Phobius"/>
    </source>
</evidence>
<feature type="transmembrane region" description="Helical" evidence="3">
    <location>
        <begin position="41"/>
        <end position="61"/>
    </location>
</feature>
<dbReference type="STRING" id="35622.SAMN04489764_2480"/>
<dbReference type="PANTHER" id="PTHR33392">
    <property type="entry name" value="POLYISOPRENYL-TEICHOIC ACID--PEPTIDOGLYCAN TEICHOIC ACID TRANSFERASE TAGU"/>
    <property type="match status" value="1"/>
</dbReference>
<evidence type="ECO:0000256" key="2">
    <source>
        <dbReference type="SAM" id="MobiDB-lite"/>
    </source>
</evidence>
<dbReference type="Pfam" id="PF03816">
    <property type="entry name" value="LytR_cpsA_psr"/>
    <property type="match status" value="1"/>
</dbReference>
<evidence type="ECO:0000313" key="7">
    <source>
        <dbReference type="Proteomes" id="UP000217103"/>
    </source>
</evidence>
<keyword evidence="3" id="KW-0812">Transmembrane</keyword>
<reference evidence="6 7" key="1">
    <citation type="submission" date="2016-10" db="EMBL/GenBank/DDBJ databases">
        <authorList>
            <person name="de Groot N.N."/>
        </authorList>
    </citation>
    <scope>NUCLEOTIDE SEQUENCE [LARGE SCALE GENOMIC DNA]</scope>
    <source>
        <strain evidence="6 7">DSM 43794</strain>
    </source>
</reference>
<proteinExistence type="inferred from homology"/>
<keyword evidence="3" id="KW-1133">Transmembrane helix</keyword>
<dbReference type="RefSeq" id="WP_093259171.1">
    <property type="nucleotide sequence ID" value="NZ_FNKK01000002.1"/>
</dbReference>
<name>A0A1H1EH60_9ACTN</name>
<dbReference type="EMBL" id="FNKK01000002">
    <property type="protein sequence ID" value="SDQ88135.1"/>
    <property type="molecule type" value="Genomic_DNA"/>
</dbReference>
<feature type="compositionally biased region" description="Low complexity" evidence="2">
    <location>
        <begin position="372"/>
        <end position="381"/>
    </location>
</feature>
<evidence type="ECO:0000256" key="1">
    <source>
        <dbReference type="ARBA" id="ARBA00006068"/>
    </source>
</evidence>